<comment type="caution">
    <text evidence="8">The sequence shown here is derived from an EMBL/GenBank/DDBJ whole genome shotgun (WGS) entry which is preliminary data.</text>
</comment>
<dbReference type="InterPro" id="IPR025824">
    <property type="entry name" value="OB-fold_nuc-bd_dom"/>
</dbReference>
<dbReference type="AlphaFoldDB" id="A0A2J0LE15"/>
<evidence type="ECO:0000256" key="3">
    <source>
        <dbReference type="ARBA" id="ARBA00022801"/>
    </source>
</evidence>
<dbReference type="InterPro" id="IPR003753">
    <property type="entry name" value="Exonuc_VII_L"/>
</dbReference>
<dbReference type="InterPro" id="IPR020579">
    <property type="entry name" value="Exonuc_VII_lsu_C"/>
</dbReference>
<organism evidence="8 9">
    <name type="scientific">Candidatus Taenaricola geysiri</name>
    <dbReference type="NCBI Taxonomy" id="1974752"/>
    <lineage>
        <taxon>Bacteria</taxon>
        <taxon>Pseudomonadati</taxon>
        <taxon>Candidatus Omnitrophota</taxon>
        <taxon>Candidatus Taenaricola</taxon>
    </lineage>
</organism>
<dbReference type="GO" id="GO:0003676">
    <property type="term" value="F:nucleic acid binding"/>
    <property type="evidence" value="ECO:0007669"/>
    <property type="project" value="InterPro"/>
</dbReference>
<dbReference type="NCBIfam" id="TIGR00237">
    <property type="entry name" value="xseA"/>
    <property type="match status" value="1"/>
</dbReference>
<dbReference type="PANTHER" id="PTHR30008">
    <property type="entry name" value="EXODEOXYRIBONUCLEASE 7 LARGE SUBUNIT"/>
    <property type="match status" value="1"/>
</dbReference>
<evidence type="ECO:0000259" key="7">
    <source>
        <dbReference type="Pfam" id="PF13742"/>
    </source>
</evidence>
<dbReference type="Proteomes" id="UP000231267">
    <property type="component" value="Unassembled WGS sequence"/>
</dbReference>
<gene>
    <name evidence="5 8" type="primary">xseA</name>
    <name evidence="8" type="ORF">COW11_05175</name>
</gene>
<keyword evidence="2 5" id="KW-0540">Nuclease</keyword>
<evidence type="ECO:0000256" key="1">
    <source>
        <dbReference type="ARBA" id="ARBA00022490"/>
    </source>
</evidence>
<evidence type="ECO:0000256" key="4">
    <source>
        <dbReference type="ARBA" id="ARBA00022839"/>
    </source>
</evidence>
<dbReference type="CDD" id="cd04489">
    <property type="entry name" value="ExoVII_LU_OBF"/>
    <property type="match status" value="1"/>
</dbReference>
<comment type="catalytic activity">
    <reaction evidence="5">
        <text>Exonucleolytic cleavage in either 5'- to 3'- or 3'- to 5'-direction to yield nucleoside 5'-phosphates.</text>
        <dbReference type="EC" id="3.1.11.6"/>
    </reaction>
</comment>
<dbReference type="Pfam" id="PF02601">
    <property type="entry name" value="Exonuc_VII_L"/>
    <property type="match status" value="1"/>
</dbReference>
<dbReference type="HAMAP" id="MF_00378">
    <property type="entry name" value="Exonuc_7_L"/>
    <property type="match status" value="1"/>
</dbReference>
<dbReference type="GO" id="GO:0008855">
    <property type="term" value="F:exodeoxyribonuclease VII activity"/>
    <property type="evidence" value="ECO:0007669"/>
    <property type="project" value="UniProtKB-UniRule"/>
</dbReference>
<evidence type="ECO:0000256" key="5">
    <source>
        <dbReference type="HAMAP-Rule" id="MF_00378"/>
    </source>
</evidence>
<comment type="similarity">
    <text evidence="5">Belongs to the XseA family.</text>
</comment>
<proteinExistence type="inferred from homology"/>
<comment type="function">
    <text evidence="5">Bidirectionally degrades single-stranded DNA into large acid-insoluble oligonucleotides, which are then degraded further into small acid-soluble oligonucleotides.</text>
</comment>
<evidence type="ECO:0000259" key="6">
    <source>
        <dbReference type="Pfam" id="PF02601"/>
    </source>
</evidence>
<comment type="subcellular location">
    <subcellularLocation>
        <location evidence="5">Cytoplasm</location>
    </subcellularLocation>
</comment>
<name>A0A2J0LE15_9BACT</name>
<evidence type="ECO:0000313" key="8">
    <source>
        <dbReference type="EMBL" id="PIW66085.1"/>
    </source>
</evidence>
<evidence type="ECO:0000256" key="2">
    <source>
        <dbReference type="ARBA" id="ARBA00022722"/>
    </source>
</evidence>
<dbReference type="EC" id="3.1.11.6" evidence="5"/>
<dbReference type="Pfam" id="PF13742">
    <property type="entry name" value="tRNA_anti_2"/>
    <property type="match status" value="1"/>
</dbReference>
<protein>
    <recommendedName>
        <fullName evidence="5">Exodeoxyribonuclease 7 large subunit</fullName>
        <ecNumber evidence="5">3.1.11.6</ecNumber>
    </recommendedName>
    <alternativeName>
        <fullName evidence="5">Exodeoxyribonuclease VII large subunit</fullName>
        <shortName evidence="5">Exonuclease VII large subunit</shortName>
    </alternativeName>
</protein>
<accession>A0A2J0LE15</accession>
<evidence type="ECO:0000313" key="9">
    <source>
        <dbReference type="Proteomes" id="UP000231267"/>
    </source>
</evidence>
<dbReference type="GO" id="GO:0009318">
    <property type="term" value="C:exodeoxyribonuclease VII complex"/>
    <property type="evidence" value="ECO:0007669"/>
    <property type="project" value="UniProtKB-UniRule"/>
</dbReference>
<dbReference type="PANTHER" id="PTHR30008:SF0">
    <property type="entry name" value="EXODEOXYRIBONUCLEASE 7 LARGE SUBUNIT"/>
    <property type="match status" value="1"/>
</dbReference>
<comment type="subunit">
    <text evidence="5">Heterooligomer composed of large and small subunits.</text>
</comment>
<sequence length="380" mass="42169">MNTLTKERIYTVSEITKDVKLILESSLSAVWIEGEVSNFTLHSSGHMYFSLKDKKSVLRCVMFHRANEILKFEPKAGMQVVCFGSLSVYEARGDYQLIVERMEPKGVGALQIAFEQLKEKLFKEGLFDAEHKKLLPVLPKRIGVVTSPTGAAIRDIINVLSRRFANLNVILYPVMVQGSQAAGQIAQAIDDFNTFKDIDVLIVGRGGGVLEDLWAFNEEIVARAIYNSRIPVISAVGHEIDWTISDFVADLRAPTPSAAAELVVASKEEFLSGIQNIFARLNAAMQSIADILSSQLSALKNAYVLRRPLNVFLQYQQRIDELTGRLDALSPTAILSRGYSITKRSADGKVIKDSSQLKKDDEIVTRLHKGEIRSRVEAVG</sequence>
<keyword evidence="1 5" id="KW-0963">Cytoplasm</keyword>
<dbReference type="GO" id="GO:0005737">
    <property type="term" value="C:cytoplasm"/>
    <property type="evidence" value="ECO:0007669"/>
    <property type="project" value="UniProtKB-SubCell"/>
</dbReference>
<feature type="domain" description="OB-fold nucleic acid binding" evidence="7">
    <location>
        <begin position="10"/>
        <end position="103"/>
    </location>
</feature>
<keyword evidence="4 5" id="KW-0269">Exonuclease</keyword>
<keyword evidence="3 5" id="KW-0378">Hydrolase</keyword>
<dbReference type="GO" id="GO:0006308">
    <property type="term" value="P:DNA catabolic process"/>
    <property type="evidence" value="ECO:0007669"/>
    <property type="project" value="UniProtKB-UniRule"/>
</dbReference>
<reference evidence="8 9" key="1">
    <citation type="submission" date="2017-09" db="EMBL/GenBank/DDBJ databases">
        <title>Depth-based differentiation of microbial function through sediment-hosted aquifers and enrichment of novel symbionts in the deep terrestrial subsurface.</title>
        <authorList>
            <person name="Probst A.J."/>
            <person name="Ladd B."/>
            <person name="Jarett J.K."/>
            <person name="Geller-Mcgrath D.E."/>
            <person name="Sieber C.M."/>
            <person name="Emerson J.B."/>
            <person name="Anantharaman K."/>
            <person name="Thomas B.C."/>
            <person name="Malmstrom R."/>
            <person name="Stieglmeier M."/>
            <person name="Klingl A."/>
            <person name="Woyke T."/>
            <person name="Ryan C.M."/>
            <person name="Banfield J.F."/>
        </authorList>
    </citation>
    <scope>NUCLEOTIDE SEQUENCE [LARGE SCALE GENOMIC DNA]</scope>
    <source>
        <strain evidence="8">CG12_big_fil_rev_8_21_14_0_65_43_15</strain>
    </source>
</reference>
<dbReference type="EMBL" id="PFGP01000121">
    <property type="protein sequence ID" value="PIW66085.1"/>
    <property type="molecule type" value="Genomic_DNA"/>
</dbReference>
<feature type="domain" description="Exonuclease VII large subunit C-terminal" evidence="6">
    <location>
        <begin position="126"/>
        <end position="327"/>
    </location>
</feature>